<reference evidence="3 4" key="1">
    <citation type="journal article" date="2021" name="Nat. Plants">
        <title>The Taxus genome provides insights into paclitaxel biosynthesis.</title>
        <authorList>
            <person name="Xiong X."/>
            <person name="Gou J."/>
            <person name="Liao Q."/>
            <person name="Li Y."/>
            <person name="Zhou Q."/>
            <person name="Bi G."/>
            <person name="Li C."/>
            <person name="Du R."/>
            <person name="Wang X."/>
            <person name="Sun T."/>
            <person name="Guo L."/>
            <person name="Liang H."/>
            <person name="Lu P."/>
            <person name="Wu Y."/>
            <person name="Zhang Z."/>
            <person name="Ro D.K."/>
            <person name="Shang Y."/>
            <person name="Huang S."/>
            <person name="Yan J."/>
        </authorList>
    </citation>
    <scope>NUCLEOTIDE SEQUENCE [LARGE SCALE GENOMIC DNA]</scope>
    <source>
        <strain evidence="3">Ta-2019</strain>
    </source>
</reference>
<dbReference type="SUPFAM" id="SSF52540">
    <property type="entry name" value="P-loop containing nucleoside triphosphate hydrolases"/>
    <property type="match status" value="2"/>
</dbReference>
<dbReference type="PANTHER" id="PTHR45629:SF7">
    <property type="entry name" value="DNA EXCISION REPAIR PROTEIN ERCC-6-RELATED"/>
    <property type="match status" value="1"/>
</dbReference>
<comment type="caution">
    <text evidence="3">The sequence shown here is derived from an EMBL/GenBank/DDBJ whole genome shotgun (WGS) entry which is preliminary data.</text>
</comment>
<dbReference type="GO" id="GO:0005634">
    <property type="term" value="C:nucleus"/>
    <property type="evidence" value="ECO:0007669"/>
    <property type="project" value="TreeGrafter"/>
</dbReference>
<feature type="compositionally biased region" description="Acidic residues" evidence="1">
    <location>
        <begin position="13"/>
        <end position="48"/>
    </location>
</feature>
<gene>
    <name evidence="3" type="ORF">KI387_022446</name>
</gene>
<dbReference type="Gene3D" id="3.40.50.300">
    <property type="entry name" value="P-loop containing nucleotide triphosphate hydrolases"/>
    <property type="match status" value="1"/>
</dbReference>
<feature type="non-terminal residue" evidence="3">
    <location>
        <position position="1"/>
    </location>
</feature>
<dbReference type="GO" id="GO:0005524">
    <property type="term" value="F:ATP binding"/>
    <property type="evidence" value="ECO:0007669"/>
    <property type="project" value="InterPro"/>
</dbReference>
<protein>
    <recommendedName>
        <fullName evidence="2">Helicase ATP-binding domain-containing protein</fullName>
    </recommendedName>
</protein>
<dbReference type="PANTHER" id="PTHR45629">
    <property type="entry name" value="SNF2/RAD54 FAMILY MEMBER"/>
    <property type="match status" value="1"/>
</dbReference>
<dbReference type="GO" id="GO:0007131">
    <property type="term" value="P:reciprocal meiotic recombination"/>
    <property type="evidence" value="ECO:0007669"/>
    <property type="project" value="TreeGrafter"/>
</dbReference>
<feature type="region of interest" description="Disordered" evidence="1">
    <location>
        <begin position="1"/>
        <end position="64"/>
    </location>
</feature>
<dbReference type="Proteomes" id="UP000824469">
    <property type="component" value="Unassembled WGS sequence"/>
</dbReference>
<dbReference type="Gene3D" id="1.20.120.850">
    <property type="entry name" value="SWI2/SNF2 ATPases, N-terminal domain"/>
    <property type="match status" value="1"/>
</dbReference>
<keyword evidence="4" id="KW-1185">Reference proteome</keyword>
<dbReference type="InterPro" id="IPR050496">
    <property type="entry name" value="SNF2_RAD54_helicase_repair"/>
</dbReference>
<dbReference type="GO" id="GO:0045003">
    <property type="term" value="P:double-strand break repair via synthesis-dependent strand annealing"/>
    <property type="evidence" value="ECO:0007669"/>
    <property type="project" value="TreeGrafter"/>
</dbReference>
<sequence>MARSDDTGVHETLEDEEEASDNEDDNYNDNDDDDYNVSEEEGNEEDVANNENGCNSHNPISDGDRKKQNVAALLSGNLVVRRQALLPKVLSVADGAAIARQPYKSPCPNGLADKNEELTRRLSARKRFVPWGSQKPVLAPVTNLLLLPKLIAKEFEEEPCLPPGIEPLVLWHPECTDDAGVESKPIVVDPVLVRFLRPHQREGVQFMFECVAGLRDFSKANESLAGCILADDMGLGKTLQSITLLYTMLRQGFNGKPMAKRVIIVTPTSLVSNWESEIKKWLEGRVHVIAMCETSRSDVLSGIDSFLAPCSQFQVLIISYETFRIHSSKFQKEGSCCLLICDEAHRLKNDHTITNRNDLEEFFAMVNFTNPGVLGDAWTFRRHYEMPIIRGREPTASEEERILGTERSAELSEKVNQFILRRTNALLSNHLPPKIVEVVCCRMTNLQSNLYRHFIQSKNIRQVLEDQAKRSKVLASITALKKLCNHPKLIYDTIRSGSNETAGFENCIDFFPQEMFSGRSGSWTGGDGSWVELSGKMHVLARLLAHLYQNTDDRIVLVSNYTQ</sequence>
<name>A0AA38L5L4_TAXCH</name>
<dbReference type="InterPro" id="IPR000330">
    <property type="entry name" value="SNF2_N"/>
</dbReference>
<dbReference type="InterPro" id="IPR038718">
    <property type="entry name" value="SNF2-like_sf"/>
</dbReference>
<dbReference type="EMBL" id="JAHRHJ020000005">
    <property type="protein sequence ID" value="KAH9313819.1"/>
    <property type="molecule type" value="Genomic_DNA"/>
</dbReference>
<dbReference type="InterPro" id="IPR027417">
    <property type="entry name" value="P-loop_NTPase"/>
</dbReference>
<dbReference type="CDD" id="cd18004">
    <property type="entry name" value="DEXHc_RAD54"/>
    <property type="match status" value="1"/>
</dbReference>
<feature type="compositionally biased region" description="Polar residues" evidence="1">
    <location>
        <begin position="49"/>
        <end position="59"/>
    </location>
</feature>
<dbReference type="GO" id="GO:0015616">
    <property type="term" value="F:DNA translocase activity"/>
    <property type="evidence" value="ECO:0007669"/>
    <property type="project" value="TreeGrafter"/>
</dbReference>
<dbReference type="Pfam" id="PF00176">
    <property type="entry name" value="SNF2-rel_dom"/>
    <property type="match status" value="2"/>
</dbReference>
<evidence type="ECO:0000313" key="4">
    <source>
        <dbReference type="Proteomes" id="UP000824469"/>
    </source>
</evidence>
<dbReference type="PROSITE" id="PS51192">
    <property type="entry name" value="HELICASE_ATP_BIND_1"/>
    <property type="match status" value="1"/>
</dbReference>
<accession>A0AA38L5L4</accession>
<evidence type="ECO:0000313" key="3">
    <source>
        <dbReference type="EMBL" id="KAH9313819.1"/>
    </source>
</evidence>
<dbReference type="AlphaFoldDB" id="A0AA38L5L4"/>
<dbReference type="OMA" id="YTEHERM"/>
<dbReference type="Gene3D" id="3.40.50.10810">
    <property type="entry name" value="Tandem AAA-ATPase domain"/>
    <property type="match status" value="1"/>
</dbReference>
<feature type="domain" description="Helicase ATP-binding" evidence="2">
    <location>
        <begin position="218"/>
        <end position="353"/>
    </location>
</feature>
<feature type="compositionally biased region" description="Basic and acidic residues" evidence="1">
    <location>
        <begin position="1"/>
        <end position="12"/>
    </location>
</feature>
<organism evidence="3 4">
    <name type="scientific">Taxus chinensis</name>
    <name type="common">Chinese yew</name>
    <name type="synonym">Taxus wallichiana var. chinensis</name>
    <dbReference type="NCBI Taxonomy" id="29808"/>
    <lineage>
        <taxon>Eukaryota</taxon>
        <taxon>Viridiplantae</taxon>
        <taxon>Streptophyta</taxon>
        <taxon>Embryophyta</taxon>
        <taxon>Tracheophyta</taxon>
        <taxon>Spermatophyta</taxon>
        <taxon>Pinopsida</taxon>
        <taxon>Pinidae</taxon>
        <taxon>Conifers II</taxon>
        <taxon>Cupressales</taxon>
        <taxon>Taxaceae</taxon>
        <taxon>Taxus</taxon>
    </lineage>
</organism>
<proteinExistence type="predicted"/>
<dbReference type="InterPro" id="IPR014001">
    <property type="entry name" value="Helicase_ATP-bd"/>
</dbReference>
<dbReference type="FunFam" id="1.20.120.850:FF:000028">
    <property type="entry name" value="Predicted protein"/>
    <property type="match status" value="1"/>
</dbReference>
<evidence type="ECO:0000259" key="2">
    <source>
        <dbReference type="PROSITE" id="PS51192"/>
    </source>
</evidence>
<dbReference type="SMART" id="SM00487">
    <property type="entry name" value="DEXDc"/>
    <property type="match status" value="1"/>
</dbReference>
<evidence type="ECO:0000256" key="1">
    <source>
        <dbReference type="SAM" id="MobiDB-lite"/>
    </source>
</evidence>